<protein>
    <submittedName>
        <fullName evidence="1">Uncharacterized protein</fullName>
    </submittedName>
</protein>
<dbReference type="EMBL" id="JBAPLV010000006">
    <property type="protein sequence ID" value="MEI4278299.1"/>
    <property type="molecule type" value="Genomic_DNA"/>
</dbReference>
<name>A0ABU8E3U1_9ACTN</name>
<keyword evidence="2" id="KW-1185">Reference proteome</keyword>
<reference evidence="1 2" key="1">
    <citation type="submission" date="2024-03" db="EMBL/GenBank/DDBJ databases">
        <title>Draft genome sequence of Klenkia terrae.</title>
        <authorList>
            <person name="Duangmal K."/>
            <person name="Chantavorakit T."/>
        </authorList>
    </citation>
    <scope>NUCLEOTIDE SEQUENCE [LARGE SCALE GENOMIC DNA]</scope>
    <source>
        <strain evidence="1 2">JCM 17786</strain>
    </source>
</reference>
<dbReference type="RefSeq" id="WP_225234183.1">
    <property type="nucleotide sequence ID" value="NZ_JBAPLV010000006.1"/>
</dbReference>
<accession>A0ABU8E3U1</accession>
<dbReference type="InterPro" id="IPR023214">
    <property type="entry name" value="HAD_sf"/>
</dbReference>
<evidence type="ECO:0000313" key="1">
    <source>
        <dbReference type="EMBL" id="MEI4278299.1"/>
    </source>
</evidence>
<dbReference type="SUPFAM" id="SSF56784">
    <property type="entry name" value="HAD-like"/>
    <property type="match status" value="1"/>
</dbReference>
<sequence length="681" mass="73989">MAVATFDVFETVLVRTVGGPEHVDEATGRLLRERGVISVSPSTYAAVRRSVQQDRTPDVAVHVRLADLAAGTASRLGIPHAAAELVDAELTVERASCRAVPGAVARTEAARARTGRGVVYVSDSPLPACFLQELLEREGLFRPGDEVLASADVGSSKQHGGLFDVVAERLGCPAEDLWHTGDDRWADGAHALERGWQVTLDRSAHLTGRESSMARMAAATDGVSARLAGAARVARLQGREEGLDPGVTAVAGTVAMPLFVGFARWLLREAELAGLDRLYFVARDGEVLLDVTRRLAAARGGAGPELRYLYGSRRSWRLAAAGRRGHDVVGDLWIPDDFRAEELTPRELLHLLDLTPDEALTAGPAPQLIDPAVDRPMGADGWAELRERLRGGPVGVEATRRAEERAELLLAYLDQEGVTGPGRVGIVDVGWTGRATRSLEDLLEASGRALPAAYLFIGLLGPAERRLGPELFGRCSAWLVDAARGLQDRSLPGEDPVMLVESMAMGRQGTTTGFAREGDRVVPVLAAPVNPVASGWGFEDYRRALDLAVDAFIDSGPGGHQVDLRPTVWAQLLDLWRRPTPQEAASWGAQPYGEDFANQRWFPLARPITARRLLRAAGLGPAGWRQPLYWRNGSVRLSSPPVRWAVRLRGAVDPARLARVPRRVQREWLLRRRPRPAPDHR</sequence>
<proteinExistence type="predicted"/>
<organism evidence="1 2">
    <name type="scientific">Klenkia terrae</name>
    <dbReference type="NCBI Taxonomy" id="1052259"/>
    <lineage>
        <taxon>Bacteria</taxon>
        <taxon>Bacillati</taxon>
        <taxon>Actinomycetota</taxon>
        <taxon>Actinomycetes</taxon>
        <taxon>Geodermatophilales</taxon>
        <taxon>Geodermatophilaceae</taxon>
        <taxon>Klenkia</taxon>
    </lineage>
</organism>
<evidence type="ECO:0000313" key="2">
    <source>
        <dbReference type="Proteomes" id="UP001373496"/>
    </source>
</evidence>
<dbReference type="Gene3D" id="3.40.50.1000">
    <property type="entry name" value="HAD superfamily/HAD-like"/>
    <property type="match status" value="1"/>
</dbReference>
<dbReference type="InterPro" id="IPR036412">
    <property type="entry name" value="HAD-like_sf"/>
</dbReference>
<gene>
    <name evidence="1" type="ORF">UXQ13_07455</name>
</gene>
<dbReference type="Proteomes" id="UP001373496">
    <property type="component" value="Unassembled WGS sequence"/>
</dbReference>
<comment type="caution">
    <text evidence="1">The sequence shown here is derived from an EMBL/GenBank/DDBJ whole genome shotgun (WGS) entry which is preliminary data.</text>
</comment>
<dbReference type="Gene3D" id="1.10.150.400">
    <property type="match status" value="1"/>
</dbReference>